<dbReference type="AlphaFoldDB" id="A0AAU8CSY7"/>
<protein>
    <recommendedName>
        <fullName evidence="2">J domain-containing protein</fullName>
    </recommendedName>
</protein>
<evidence type="ECO:0008006" key="2">
    <source>
        <dbReference type="Google" id="ProtNLM"/>
    </source>
</evidence>
<evidence type="ECO:0000313" key="1">
    <source>
        <dbReference type="EMBL" id="XCG49444.1"/>
    </source>
</evidence>
<dbReference type="Gene3D" id="1.25.40.10">
    <property type="entry name" value="Tetratricopeptide repeat domain"/>
    <property type="match status" value="1"/>
</dbReference>
<dbReference type="RefSeq" id="WP_353643023.1">
    <property type="nucleotide sequence ID" value="NZ_CP159253.1"/>
</dbReference>
<gene>
    <name evidence="1" type="ORF">ABVK50_02045</name>
</gene>
<reference evidence="1" key="1">
    <citation type="submission" date="2024-06" db="EMBL/GenBank/DDBJ databases">
        <title>Mesorhizobium karijinii sp. nov., a symbiont of the iconic Swainsona formosa from arid Australia.</title>
        <authorList>
            <person name="Hill Y.J."/>
            <person name="Watkin E.L.J."/>
            <person name="O'Hara G.W."/>
            <person name="Terpolilli J."/>
            <person name="Tye M.L."/>
            <person name="Kohlmeier M.G."/>
        </authorList>
    </citation>
    <scope>NUCLEOTIDE SEQUENCE</scope>
    <source>
        <strain evidence="1">WSM2240</strain>
    </source>
</reference>
<proteinExistence type="predicted"/>
<name>A0AAU8CSY7_9HYPH</name>
<dbReference type="EMBL" id="CP159253">
    <property type="protein sequence ID" value="XCG49444.1"/>
    <property type="molecule type" value="Genomic_DNA"/>
</dbReference>
<dbReference type="InterPro" id="IPR011990">
    <property type="entry name" value="TPR-like_helical_dom_sf"/>
</dbReference>
<accession>A0AAU8CSY7</accession>
<organism evidence="1">
    <name type="scientific">Mesorhizobium sp. WSM2240</name>
    <dbReference type="NCBI Taxonomy" id="3228851"/>
    <lineage>
        <taxon>Bacteria</taxon>
        <taxon>Pseudomonadati</taxon>
        <taxon>Pseudomonadota</taxon>
        <taxon>Alphaproteobacteria</taxon>
        <taxon>Hyphomicrobiales</taxon>
        <taxon>Phyllobacteriaceae</taxon>
        <taxon>Mesorhizobium</taxon>
    </lineage>
</organism>
<sequence length="53" mass="5837">MLPPRDPDIAVQEEYEAAQASDTAAAYRLFIARHPDSPLAGEAKKRLAEIADR</sequence>